<dbReference type="InterPro" id="IPR005019">
    <property type="entry name" value="Adenine_glyco"/>
</dbReference>
<dbReference type="PANTHER" id="PTHR30037:SF3">
    <property type="entry name" value="BLR0857 PROTEIN"/>
    <property type="match status" value="1"/>
</dbReference>
<dbReference type="GO" id="GO:0006284">
    <property type="term" value="P:base-excision repair"/>
    <property type="evidence" value="ECO:0007669"/>
    <property type="project" value="InterPro"/>
</dbReference>
<dbReference type="InterPro" id="IPR052891">
    <property type="entry name" value="DNA-3mA_glycosylase"/>
</dbReference>
<gene>
    <name evidence="1" type="ORF">SAMN04488026_102660</name>
</gene>
<evidence type="ECO:0000313" key="1">
    <source>
        <dbReference type="EMBL" id="SDJ90701.1"/>
    </source>
</evidence>
<reference evidence="1 2" key="1">
    <citation type="submission" date="2016-10" db="EMBL/GenBank/DDBJ databases">
        <authorList>
            <person name="de Groot N.N."/>
        </authorList>
    </citation>
    <scope>NUCLEOTIDE SEQUENCE [LARGE SCALE GENOMIC DNA]</scope>
    <source>
        <strain evidence="1 2">DSM 25294</strain>
    </source>
</reference>
<dbReference type="GO" id="GO:0008725">
    <property type="term" value="F:DNA-3-methyladenine glycosylase activity"/>
    <property type="evidence" value="ECO:0007669"/>
    <property type="project" value="InterPro"/>
</dbReference>
<keyword evidence="2" id="KW-1185">Reference proteome</keyword>
<dbReference type="STRING" id="571298.SAMN04488026_102660"/>
<proteinExistence type="predicted"/>
<organism evidence="1 2">
    <name type="scientific">Aliiruegeria lutimaris</name>
    <dbReference type="NCBI Taxonomy" id="571298"/>
    <lineage>
        <taxon>Bacteria</taxon>
        <taxon>Pseudomonadati</taxon>
        <taxon>Pseudomonadota</taxon>
        <taxon>Alphaproteobacteria</taxon>
        <taxon>Rhodobacterales</taxon>
        <taxon>Roseobacteraceae</taxon>
        <taxon>Aliiruegeria</taxon>
    </lineage>
</organism>
<name>A0A1G8XJG6_9RHOB</name>
<dbReference type="RefSeq" id="WP_093156922.1">
    <property type="nucleotide sequence ID" value="NZ_FNEK01000026.1"/>
</dbReference>
<sequence length="221" mass="24453">MKTFAEIHEMALARKGADGLAAEMPSPPETPLRDLTDDRLLAEFTKRIFQAGFNWSVIEKKWPGFEAAFHGFDIARNAMMSDEDLDRHLKNTEIVRNAAKILTVRDNAVFLSDLAREHGSAARYIGDWPVEDTVGLFELLKKRGSRLGGATCQYGLRFLGYDAFILSKSVVAALNMAEVIDGAATSKTAMRKVQEAFNAWHAESGQPYAVISRTLAFAVPD</sequence>
<dbReference type="PANTHER" id="PTHR30037">
    <property type="entry name" value="DNA-3-METHYLADENINE GLYCOSYLASE 1"/>
    <property type="match status" value="1"/>
</dbReference>
<dbReference type="AlphaFoldDB" id="A0A1G8XJG6"/>
<dbReference type="EMBL" id="FNEK01000026">
    <property type="protein sequence ID" value="SDJ90701.1"/>
    <property type="molecule type" value="Genomic_DNA"/>
</dbReference>
<accession>A0A1G8XJG6</accession>
<protein>
    <submittedName>
        <fullName evidence="1">DNA-3-methyladenine glycosylase I</fullName>
    </submittedName>
</protein>
<dbReference type="InterPro" id="IPR011257">
    <property type="entry name" value="DNA_glycosylase"/>
</dbReference>
<evidence type="ECO:0000313" key="2">
    <source>
        <dbReference type="Proteomes" id="UP000199382"/>
    </source>
</evidence>
<dbReference type="SUPFAM" id="SSF48150">
    <property type="entry name" value="DNA-glycosylase"/>
    <property type="match status" value="1"/>
</dbReference>
<dbReference type="Gene3D" id="1.10.340.30">
    <property type="entry name" value="Hypothetical protein, domain 2"/>
    <property type="match status" value="1"/>
</dbReference>
<dbReference type="OrthoDB" id="9795156at2"/>
<dbReference type="Pfam" id="PF03352">
    <property type="entry name" value="Adenine_glyco"/>
    <property type="match status" value="1"/>
</dbReference>
<dbReference type="Proteomes" id="UP000199382">
    <property type="component" value="Unassembled WGS sequence"/>
</dbReference>